<evidence type="ECO:0000313" key="1">
    <source>
        <dbReference type="EMBL" id="KAJ1677041.1"/>
    </source>
</evidence>
<gene>
    <name evidence="1" type="primary">VRG4_1</name>
    <name evidence="1" type="ORF">EV182_007003</name>
</gene>
<feature type="non-terminal residue" evidence="1">
    <location>
        <position position="96"/>
    </location>
</feature>
<dbReference type="EMBL" id="JAMZIH010003095">
    <property type="protein sequence ID" value="KAJ1677041.1"/>
    <property type="molecule type" value="Genomic_DNA"/>
</dbReference>
<accession>A0ACC1HMY8</accession>
<keyword evidence="2" id="KW-1185">Reference proteome</keyword>
<name>A0ACC1HMY8_9FUNG</name>
<comment type="caution">
    <text evidence="1">The sequence shown here is derived from an EMBL/GenBank/DDBJ whole genome shotgun (WGS) entry which is preliminary data.</text>
</comment>
<protein>
    <submittedName>
        <fullName evidence="1">GDP-mannose transporter into the lumen of the Golgi</fullName>
    </submittedName>
</protein>
<sequence>MTMVNKLVLSGYKFHMVFLALSVQALGTLVLLVVTGKFVSFIQYRNVNKKDMMIWLPVAFSQAVMLYTSGKALQYLSIPLFTVFKNLTIIAIAYGE</sequence>
<reference evidence="1" key="1">
    <citation type="submission" date="2022-06" db="EMBL/GenBank/DDBJ databases">
        <title>Phylogenomic reconstructions and comparative analyses of Kickxellomycotina fungi.</title>
        <authorList>
            <person name="Reynolds N.K."/>
            <person name="Stajich J.E."/>
            <person name="Barry K."/>
            <person name="Grigoriev I.V."/>
            <person name="Crous P."/>
            <person name="Smith M.E."/>
        </authorList>
    </citation>
    <scope>NUCLEOTIDE SEQUENCE</scope>
    <source>
        <strain evidence="1">RSA 2271</strain>
    </source>
</reference>
<proteinExistence type="predicted"/>
<evidence type="ECO:0000313" key="2">
    <source>
        <dbReference type="Proteomes" id="UP001145114"/>
    </source>
</evidence>
<dbReference type="Proteomes" id="UP001145114">
    <property type="component" value="Unassembled WGS sequence"/>
</dbReference>
<organism evidence="1 2">
    <name type="scientific">Spiromyces aspiralis</name>
    <dbReference type="NCBI Taxonomy" id="68401"/>
    <lineage>
        <taxon>Eukaryota</taxon>
        <taxon>Fungi</taxon>
        <taxon>Fungi incertae sedis</taxon>
        <taxon>Zoopagomycota</taxon>
        <taxon>Kickxellomycotina</taxon>
        <taxon>Kickxellomycetes</taxon>
        <taxon>Kickxellales</taxon>
        <taxon>Kickxellaceae</taxon>
        <taxon>Spiromyces</taxon>
    </lineage>
</organism>